<name>A0A9D4XA27_PEA</name>
<reference evidence="1 2" key="1">
    <citation type="journal article" date="2022" name="Nat. Genet.">
        <title>Improved pea reference genome and pan-genome highlight genomic features and evolutionary characteristics.</title>
        <authorList>
            <person name="Yang T."/>
            <person name="Liu R."/>
            <person name="Luo Y."/>
            <person name="Hu S."/>
            <person name="Wang D."/>
            <person name="Wang C."/>
            <person name="Pandey M.K."/>
            <person name="Ge S."/>
            <person name="Xu Q."/>
            <person name="Li N."/>
            <person name="Li G."/>
            <person name="Huang Y."/>
            <person name="Saxena R.K."/>
            <person name="Ji Y."/>
            <person name="Li M."/>
            <person name="Yan X."/>
            <person name="He Y."/>
            <person name="Liu Y."/>
            <person name="Wang X."/>
            <person name="Xiang C."/>
            <person name="Varshney R.K."/>
            <person name="Ding H."/>
            <person name="Gao S."/>
            <person name="Zong X."/>
        </authorList>
    </citation>
    <scope>NUCLEOTIDE SEQUENCE [LARGE SCALE GENOMIC DNA]</scope>
    <source>
        <strain evidence="1 2">cv. Zhongwan 6</strain>
    </source>
</reference>
<dbReference type="Gramene" id="Psat04G0045900-T1">
    <property type="protein sequence ID" value="KAI5415015.1"/>
    <property type="gene ID" value="KIW84_040459"/>
</dbReference>
<evidence type="ECO:0000313" key="1">
    <source>
        <dbReference type="EMBL" id="KAI5415015.1"/>
    </source>
</evidence>
<accession>A0A9D4XA27</accession>
<sequence>MAYGALGPVEKSRIVGNDQKLLSPSAFVGIDVHAKFGIQIRCVGQVIDAPPPLVPWPIAYGALGPVEKSRIVGNAPRLWIPSTFVGIDVHAKFRIQIRCVGQVIDAPPPLVPWPIAYGALGPVEKSRIVGNAPRLSIPSTFVGIDVHENFGVQIRCVGQVIGAPVSRPVARQVIDAPPPLVPWPIAYGALGPVEKSRIVGNAPRLWIPSTFVGIDVHAKVGIQIRCVGQVINAPPPLVPWPIAYGALGPVEKSRIGQVIDAPPPLVPWPIAYGALGPVEKSRIVGNAPRLWIPSRFVGIDVHAKFGIQIRCVGQVIDAPPPLVPWPIAYGALGPVEKSRIVGNAPRLWIPSTFVGIDAHAKFWIQIRCVGQVIDAPPPLVPWPIAYGALGQVIDAPPPLVPWPIAYGALGPVEKSRIVGNAPRLWIPSTFVGIDVHANFGVQIRCVGQVIGAPASRPAKLLSLPPLVPWPMAYGALGPVEKSRIVGNDPKLLSPSAFVGIDVHAKFGIQIRCVGQVIDAPPPLVPWPIAYGALGPVEKSRIVGNAPRLWIPSTFVGIDVHAKFGIQIRCVGQVIDAPPPLVPWPIAYGALGPVEKSRIVGIAPRLWIPSTFVGIDVHENFGVQIRCAKLLSLPPLVPWHMAYGALGPVDKSRIVGNDPRLWSPSTFVEIDVHAKFGVQIRCVGQVIVAPASRPAKLLSLPPFVSWPMAYGELGPVEKSRNVENDPKLLSPSTFVGIDVHAKFGIQIRCVGQVIDAPPPLVLWPIAYRALGPVEKSRIGQVIDAPPPLVPWPIAYGALGPVEKSRIFGNAPRLWIPSTFVGIDVHAKFGIQIRCVGQVIDAPPPLVPWPIAYGALGPVEKSRIVGNAPRLWIPSTFVGIDVHAKFWIQIRCVGQVIYAPPPLVPWPIAYGALGPVEKSRIVGNAPRLWIPSTFVGIEVHENFGVQIRCVGQVINAPVSRPVARQVIDAPPPLVPWPIAYGALGPVEKSRIVGNAPRLWIPSTFVGIDVHAKFGIQIRCVGQVINAPPPLVPWPIAYGALGPVEKSRIGQVIDAPPPLVPWPIAYGALGPVEKSRIVRNAPRLWIPSRFVGIDVHAKFGIQIRCVGQVIDAPPPLVPWPIAYGALGPVEKSRIVGNAPRLWIPSTFVGIDAHAKFWIQICCVGQVIDAPPPLVPWPIAYGALGQVIDAPPPLVPWSIAYEALGPVEKSRIVGNAPRLWIPSTFVGIDVHANLGVQIRCVGQVIGAPASRPAKLLSLPPLVPWPMAYGALGPVEKSRIVGNDPKLLSPSAFVGIDVHAKFGIQIRCVGQVIDAPPPLVPWPIAYGALGPVEKSRIIGNDPRLWIPSTFVGIDVHAKFGIQIRCVGQVIDAPPPLVPWPIAYGALGPVEKSRIVGNAPRLWIPSTFVGIDVHENFGVQIRCVGQVIGAPVSRPVANSLWSTRSGRKIEDCQVIDAPPPLVPWPIAYRALGPVEKSRIGQVIDAPPPLVPWPIAYGALGPVEKSRIVGNAPRLWIPSRFVGIDVHAKFGIQIRCVGLVIDAPPPLVPWPIAYGALGPVEKSRIVGNAPRLWIPSTFVGIDVHANFGVQIRCVGQVIGAPVSRPVARPVEKSRIVGNAPRLWIPSTFVGIDVHAKFGIQIRCVGQVIDAPPPLVPWPIAYGKLGPVEKSRIGQVIDAPPPLVPWPTAYGALGPVEKSRIVGNAPRLWIPSTFVGICVHAKFGIQILCVGQVIDAPPPLVPWPIAYGALGPVEKSRIVGNAPRLWIPSTFVGIDVHENFGVQIRCVGQVIGAPVSRPVAPYGALDPVEKSRIVGNAPRLWIPSTFVGIDVHAKFGIQIRCVGQVIDAPPPLVPWPIAYGALGPVEKSRIGQVIDAPPPLVPWPIAYGALGPVEKSRIVGNAPRLWIPSRFVGIDVHAKFGIQIRCVGQVIDAPPPLVPWPIAYGALGQVIDAPPPLVPWPIAYGALGPVEKSRIVGNAPRLWIPSTFVGIDVHAKFWIQIRCVGQVIDAPPPLVPWPIAYGALGPVEKSRIVGNAPRLWIPSTFVGIDVHAKFGIQIRCVGQVIDAPPPLVPWPIAYGAPGPVEKSRIVGNAPRLWIPSTFVGIDVHAKFGIQIRCVGQVIDAPPPLVPWPIAYGALGPVEKSRIVGNAQRFWIPSTFVGINVHANFGVQIRCVGQVIGAPASRPVA</sequence>
<organism evidence="1 2">
    <name type="scientific">Pisum sativum</name>
    <name type="common">Garden pea</name>
    <name type="synonym">Lathyrus oleraceus</name>
    <dbReference type="NCBI Taxonomy" id="3888"/>
    <lineage>
        <taxon>Eukaryota</taxon>
        <taxon>Viridiplantae</taxon>
        <taxon>Streptophyta</taxon>
        <taxon>Embryophyta</taxon>
        <taxon>Tracheophyta</taxon>
        <taxon>Spermatophyta</taxon>
        <taxon>Magnoliopsida</taxon>
        <taxon>eudicotyledons</taxon>
        <taxon>Gunneridae</taxon>
        <taxon>Pentapetalae</taxon>
        <taxon>rosids</taxon>
        <taxon>fabids</taxon>
        <taxon>Fabales</taxon>
        <taxon>Fabaceae</taxon>
        <taxon>Papilionoideae</taxon>
        <taxon>50 kb inversion clade</taxon>
        <taxon>NPAAA clade</taxon>
        <taxon>Hologalegina</taxon>
        <taxon>IRL clade</taxon>
        <taxon>Fabeae</taxon>
        <taxon>Lathyrus</taxon>
    </lineage>
</organism>
<dbReference type="EMBL" id="JAMSHJ010000004">
    <property type="protein sequence ID" value="KAI5415015.1"/>
    <property type="molecule type" value="Genomic_DNA"/>
</dbReference>
<comment type="caution">
    <text evidence="1">The sequence shown here is derived from an EMBL/GenBank/DDBJ whole genome shotgun (WGS) entry which is preliminary data.</text>
</comment>
<dbReference type="Proteomes" id="UP001058974">
    <property type="component" value="Chromosome 4"/>
</dbReference>
<gene>
    <name evidence="1" type="ORF">KIW84_040459</name>
</gene>
<evidence type="ECO:0000313" key="2">
    <source>
        <dbReference type="Proteomes" id="UP001058974"/>
    </source>
</evidence>
<protein>
    <submittedName>
        <fullName evidence="1">Uncharacterized protein</fullName>
    </submittedName>
</protein>
<keyword evidence="2" id="KW-1185">Reference proteome</keyword>
<proteinExistence type="predicted"/>